<feature type="region of interest" description="Disordered" evidence="1">
    <location>
        <begin position="1"/>
        <end position="20"/>
    </location>
</feature>
<reference evidence="3" key="1">
    <citation type="submission" date="2022-08" db="EMBL/GenBank/DDBJ databases">
        <title>Complete genome sequence of 14 non-tuberculosis mycobacteria type-strains.</title>
        <authorList>
            <person name="Igarashi Y."/>
            <person name="Osugi A."/>
            <person name="Mitarai S."/>
        </authorList>
    </citation>
    <scope>NUCLEOTIDE SEQUENCE</scope>
    <source>
        <strain evidence="3">DSM 45575</strain>
    </source>
</reference>
<proteinExistence type="predicted"/>
<gene>
    <name evidence="3" type="ORF">MIU77_03385</name>
</gene>
<dbReference type="InterPro" id="IPR036188">
    <property type="entry name" value="FAD/NAD-bd_sf"/>
</dbReference>
<evidence type="ECO:0000256" key="1">
    <source>
        <dbReference type="SAM" id="MobiDB-lite"/>
    </source>
</evidence>
<accession>A0ABY3U0A7</accession>
<evidence type="ECO:0000313" key="4">
    <source>
        <dbReference type="Proteomes" id="UP001055200"/>
    </source>
</evidence>
<keyword evidence="4" id="KW-1185">Reference proteome</keyword>
<dbReference type="Pfam" id="PF01593">
    <property type="entry name" value="Amino_oxidase"/>
    <property type="match status" value="1"/>
</dbReference>
<dbReference type="PANTHER" id="PTHR42923">
    <property type="entry name" value="PROTOPORPHYRINOGEN OXIDASE"/>
    <property type="match status" value="1"/>
</dbReference>
<dbReference type="PANTHER" id="PTHR42923:SF46">
    <property type="entry name" value="AMINE OXIDASE"/>
    <property type="match status" value="1"/>
</dbReference>
<dbReference type="Proteomes" id="UP001055200">
    <property type="component" value="Chromosome"/>
</dbReference>
<evidence type="ECO:0000259" key="2">
    <source>
        <dbReference type="Pfam" id="PF01593"/>
    </source>
</evidence>
<dbReference type="SUPFAM" id="SSF51905">
    <property type="entry name" value="FAD/NAD(P)-binding domain"/>
    <property type="match status" value="1"/>
</dbReference>
<sequence>MSPDEHDEPVAGPGGAADGRNRVAIFGAGPGGLSAALELVERGFDVELYEKGAFLGGKSRSETLAGSGTAGRKDLPVESGPHAYWGTYQHWNDTLSRVPADAGDGSVLDNLSYSGKDVQHGFGGSGRNLFNRHSREFARHFLPRVLTRQLPRLVCKIAALATSGLARQHGQLEHISLTEYTGPLSRKSFEIMAALISQVKVDPDHVSARETARNLQIFSGHFGAKGLGRGAQTVVGITAGPADDAIFAPFGRHLAKLGVRIHTCTELAELTSSEGRVTGARVRESSGESRQVDADWYVLAVPQDVAQTVLTPDLVDRDPLLGRLDRLGEQWLGAANVFLTGPPMPNAFCLGPWQLVAVDYGAAVPDFSARYGDGTAQQWMSIDLQTWDYPGLLYGKTAKECTKEEFFNEILAHLAAIHPTSWGKLDRANIVRWEISPLLRYEPGTPVINDEPLFGAVVGAFSGQPNAVTAVDNLFIAATYARTTGGIDAMDCACEAARRSVNAILERTGADTEPAFVDTYDTVGWLKKLWDYDDRRYRKGKRNVFDVLRPYRGRPEVGVDSSWRELL</sequence>
<dbReference type="PRINTS" id="PR00420">
    <property type="entry name" value="RNGMNOXGNASE"/>
</dbReference>
<dbReference type="EMBL" id="CP092365">
    <property type="protein sequence ID" value="ULN53403.1"/>
    <property type="molecule type" value="Genomic_DNA"/>
</dbReference>
<organism evidence="3 4">
    <name type="scientific">Mycolicibacillus parakoreensis</name>
    <dbReference type="NCBI Taxonomy" id="1069221"/>
    <lineage>
        <taxon>Bacteria</taxon>
        <taxon>Bacillati</taxon>
        <taxon>Actinomycetota</taxon>
        <taxon>Actinomycetes</taxon>
        <taxon>Mycobacteriales</taxon>
        <taxon>Mycobacteriaceae</taxon>
        <taxon>Mycolicibacillus</taxon>
    </lineage>
</organism>
<dbReference type="InterPro" id="IPR050464">
    <property type="entry name" value="Zeta_carotene_desat/Oxidored"/>
</dbReference>
<dbReference type="InterPro" id="IPR002937">
    <property type="entry name" value="Amino_oxidase"/>
</dbReference>
<dbReference type="RefSeq" id="WP_240171654.1">
    <property type="nucleotide sequence ID" value="NZ_CP092365.1"/>
</dbReference>
<name>A0ABY3U0A7_9MYCO</name>
<dbReference type="Gene3D" id="3.50.50.60">
    <property type="entry name" value="FAD/NAD(P)-binding domain"/>
    <property type="match status" value="1"/>
</dbReference>
<evidence type="ECO:0000313" key="3">
    <source>
        <dbReference type="EMBL" id="ULN53403.1"/>
    </source>
</evidence>
<feature type="domain" description="Amine oxidase" evidence="2">
    <location>
        <begin position="31"/>
        <end position="505"/>
    </location>
</feature>
<protein>
    <submittedName>
        <fullName evidence="3">FAD-dependent oxidoreductase</fullName>
    </submittedName>
</protein>